<dbReference type="EMBL" id="JAQGDS010000002">
    <property type="protein sequence ID" value="KAJ6263724.1"/>
    <property type="molecule type" value="Genomic_DNA"/>
</dbReference>
<evidence type="ECO:0000313" key="2">
    <source>
        <dbReference type="EMBL" id="KAJ6263724.1"/>
    </source>
</evidence>
<feature type="signal peptide" evidence="1">
    <location>
        <begin position="1"/>
        <end position="18"/>
    </location>
</feature>
<comment type="caution">
    <text evidence="2">The sequence shown here is derived from an EMBL/GenBank/DDBJ whole genome shotgun (WGS) entry which is preliminary data.</text>
</comment>
<organism evidence="2 3">
    <name type="scientific">Drechslerella dactyloides</name>
    <name type="common">Nematode-trapping fungus</name>
    <name type="synonym">Arthrobotrys dactyloides</name>
    <dbReference type="NCBI Taxonomy" id="74499"/>
    <lineage>
        <taxon>Eukaryota</taxon>
        <taxon>Fungi</taxon>
        <taxon>Dikarya</taxon>
        <taxon>Ascomycota</taxon>
        <taxon>Pezizomycotina</taxon>
        <taxon>Orbiliomycetes</taxon>
        <taxon>Orbiliales</taxon>
        <taxon>Orbiliaceae</taxon>
        <taxon>Drechslerella</taxon>
    </lineage>
</organism>
<proteinExistence type="predicted"/>
<feature type="chain" id="PRO_5042036884" evidence="1">
    <location>
        <begin position="19"/>
        <end position="220"/>
    </location>
</feature>
<protein>
    <submittedName>
        <fullName evidence="2">Uncharacterized protein</fullName>
    </submittedName>
</protein>
<keyword evidence="1" id="KW-0732">Signal</keyword>
<gene>
    <name evidence="2" type="ORF">Dda_2294</name>
</gene>
<dbReference type="AlphaFoldDB" id="A0AAD6NM64"/>
<dbReference type="Proteomes" id="UP001221413">
    <property type="component" value="Unassembled WGS sequence"/>
</dbReference>
<name>A0AAD6NM64_DREDA</name>
<evidence type="ECO:0000313" key="3">
    <source>
        <dbReference type="Proteomes" id="UP001221413"/>
    </source>
</evidence>
<evidence type="ECO:0000256" key="1">
    <source>
        <dbReference type="SAM" id="SignalP"/>
    </source>
</evidence>
<keyword evidence="3" id="KW-1185">Reference proteome</keyword>
<reference evidence="2" key="1">
    <citation type="submission" date="2023-01" db="EMBL/GenBank/DDBJ databases">
        <title>The chitinases involved in constricting ring structure development in the nematode-trapping fungus Drechslerella dactyloides.</title>
        <authorList>
            <person name="Wang R."/>
            <person name="Zhang L."/>
            <person name="Tang P."/>
            <person name="Li S."/>
            <person name="Liang L."/>
        </authorList>
    </citation>
    <scope>NUCLEOTIDE SEQUENCE</scope>
    <source>
        <strain evidence="2">YMF1.00031</strain>
    </source>
</reference>
<sequence length="220" mass="23454">MYASSLISILSLALATVAIPVPGGPDPNGPIPTIGFKGAAWANVTLCTYAMSITPPSAWDAFLEEDGSHISFWSGTIVQYNTYDGWAGTIYGGGLTGDNEATWGTPDMTSCAKVNGFDYCFTGSFLATPIYPDPKLAIWGPNTKNAHVQLPTSEPNQINSAGSNLCLTHWPKSAVQAVTSPNFIPYSTVTFCEVDDAGELPEPCIYGAATWSYYDLPYTL</sequence>
<accession>A0AAD6NM64</accession>